<feature type="repeat" description="WD" evidence="6">
    <location>
        <begin position="378"/>
        <end position="411"/>
    </location>
</feature>
<dbReference type="GO" id="GO:0034388">
    <property type="term" value="C:Pwp2p-containing subcomplex of 90S preribosome"/>
    <property type="evidence" value="ECO:0007669"/>
    <property type="project" value="TreeGrafter"/>
</dbReference>
<dbReference type="Pfam" id="PF00400">
    <property type="entry name" value="WD40"/>
    <property type="match status" value="6"/>
</dbReference>
<dbReference type="InterPro" id="IPR011047">
    <property type="entry name" value="Quinoprotein_ADH-like_sf"/>
</dbReference>
<dbReference type="GO" id="GO:0000462">
    <property type="term" value="P:maturation of SSU-rRNA from tricistronic rRNA transcript (SSU-rRNA, 5.8S rRNA, LSU-rRNA)"/>
    <property type="evidence" value="ECO:0007669"/>
    <property type="project" value="TreeGrafter"/>
</dbReference>
<feature type="region of interest" description="Disordered" evidence="7">
    <location>
        <begin position="548"/>
        <end position="573"/>
    </location>
</feature>
<dbReference type="CDD" id="cd00200">
    <property type="entry name" value="WD40"/>
    <property type="match status" value="1"/>
</dbReference>
<dbReference type="SUPFAM" id="SSF50998">
    <property type="entry name" value="Quinoprotein alcohol dehydrogenase-like"/>
    <property type="match status" value="1"/>
</dbReference>
<evidence type="ECO:0000256" key="5">
    <source>
        <dbReference type="ARBA" id="ARBA00023242"/>
    </source>
</evidence>
<evidence type="ECO:0000256" key="2">
    <source>
        <dbReference type="ARBA" id="ARBA00010226"/>
    </source>
</evidence>
<feature type="compositionally biased region" description="Basic and acidic residues" evidence="7">
    <location>
        <begin position="549"/>
        <end position="565"/>
    </location>
</feature>
<dbReference type="OrthoDB" id="3142434at2759"/>
<dbReference type="InterPro" id="IPR019775">
    <property type="entry name" value="WD40_repeat_CS"/>
</dbReference>
<comment type="caution">
    <text evidence="9">The sequence shown here is derived from an EMBL/GenBank/DDBJ whole genome shotgun (WGS) entry which is preliminary data.</text>
</comment>
<evidence type="ECO:0000256" key="4">
    <source>
        <dbReference type="ARBA" id="ARBA00022737"/>
    </source>
</evidence>
<dbReference type="PANTHER" id="PTHR19858:SF0">
    <property type="entry name" value="PERIODIC TRYPTOPHAN PROTEIN 2 HOMOLOG"/>
    <property type="match status" value="1"/>
</dbReference>
<evidence type="ECO:0000256" key="3">
    <source>
        <dbReference type="ARBA" id="ARBA00022574"/>
    </source>
</evidence>
<dbReference type="PROSITE" id="PS00678">
    <property type="entry name" value="WD_REPEATS_1"/>
    <property type="match status" value="2"/>
</dbReference>
<dbReference type="InterPro" id="IPR015943">
    <property type="entry name" value="WD40/YVTN_repeat-like_dom_sf"/>
</dbReference>
<dbReference type="Pfam" id="PF04003">
    <property type="entry name" value="Utp12"/>
    <property type="match status" value="1"/>
</dbReference>
<feature type="repeat" description="WD" evidence="6">
    <location>
        <begin position="336"/>
        <end position="377"/>
    </location>
</feature>
<sequence length="903" mass="101478">MKTGFKFSNLCGTVYRKGNLVFTPEGNSILSPVGNRVTVFDLVNNKTETLPFENKRDIRRIALSPNGNLLLSIDELGQTLLVNFRKRTVLHHFNLKDKVRDIQFSPDGKYFAVGLGRHVEVWRSPGFTREFAPFELHRKYPAHYDDVTHISWSPDSRFFLTSSKDMTTKIFSVDPIEGFQPITLTGHRYAVVGAWFSREMRAIYTVSTDGAVCVRRFRQVGVEENLTFGEFPRDENDKFVRTMWFTENRHYTMQNAKVQSASFNKNTQLLVLGLTNGVFGIWEMPDFNKIHSLSISRKKINTVAINPSGEWLAFGSSKLGQLLVWEWQSETYVLKQQGHFYDMACIAYSGDGQYVATGGDDAKLKVWNALSGYCFITFTEHTSAVTAVHFTKGSQVVLSASLDGTVRAYDLVRYRNFRIFTSPTPVQFTSLAVDPSGEIICAGCQDTFEIYMWSMQTGKLLDVLSGHEGPISALEFRPDGLSLASSSWDKTVRFWDVFDRSKIVERLPHSNEVMTLAYRPDGKELCASTLDGQIHFWDVAKAAPTGSIEGRRDISGGRKANDRRTAANSSSGKNFSSLCYSADGTAVLGGGNSKYVCLYDRRSGILLRKFQVSKNQSLDGVQEKLNSKLMTEAGSADLIDSDGIDSDTEKNVDHSLPGVKSGDKSNRLLKPEVRTRDVKFSPTGRQWAAASTEGLLIYSLDETMVFDPYELDEDVTPETVRDLSRKGDHLRALVNAFRLNESYLIREIYEAIPPLDVILLTKDFPEAYLERLLRFIANIVETSQLLEYHLRWVSGLLSNHGTFVKSRSVALQPALRTLQRGITRMHQDIGSTCDKNYYMLGYLLVQGKRQSEAEKEETGDITMHDVFASFNDDEKDDVSSQGFFTGDEGAMDVDVAEEVSAHA</sequence>
<dbReference type="InterPro" id="IPR001680">
    <property type="entry name" value="WD40_rpt"/>
</dbReference>
<proteinExistence type="inferred from homology"/>
<feature type="repeat" description="WD" evidence="6">
    <location>
        <begin position="140"/>
        <end position="174"/>
    </location>
</feature>
<dbReference type="GO" id="GO:0032040">
    <property type="term" value="C:small-subunit processome"/>
    <property type="evidence" value="ECO:0007669"/>
    <property type="project" value="TreeGrafter"/>
</dbReference>
<dbReference type="EMBL" id="JANBTW010000050">
    <property type="protein sequence ID" value="KAJ2675226.1"/>
    <property type="molecule type" value="Genomic_DNA"/>
</dbReference>
<keyword evidence="3 6" id="KW-0853">WD repeat</keyword>
<name>A0A9W8KVX5_9FUNG</name>
<comment type="similarity">
    <text evidence="2">Belongs to the WD repeat PWP2 family.</text>
</comment>
<dbReference type="InterPro" id="IPR027145">
    <property type="entry name" value="PWP2"/>
</dbReference>
<gene>
    <name evidence="9" type="primary">PWP2</name>
    <name evidence="9" type="ORF">GGI25_004066</name>
</gene>
<evidence type="ECO:0000256" key="7">
    <source>
        <dbReference type="SAM" id="MobiDB-lite"/>
    </source>
</evidence>
<evidence type="ECO:0000313" key="9">
    <source>
        <dbReference type="EMBL" id="KAJ2675226.1"/>
    </source>
</evidence>
<dbReference type="PROSITE" id="PS50294">
    <property type="entry name" value="WD_REPEATS_REGION"/>
    <property type="match status" value="5"/>
</dbReference>
<dbReference type="InterPro" id="IPR007148">
    <property type="entry name" value="SSU_processome_Utp12"/>
</dbReference>
<reference evidence="9" key="1">
    <citation type="submission" date="2022-07" db="EMBL/GenBank/DDBJ databases">
        <title>Phylogenomic reconstructions and comparative analyses of Kickxellomycotina fungi.</title>
        <authorList>
            <person name="Reynolds N.K."/>
            <person name="Stajich J.E."/>
            <person name="Barry K."/>
            <person name="Grigoriev I.V."/>
            <person name="Crous P."/>
            <person name="Smith M.E."/>
        </authorList>
    </citation>
    <scope>NUCLEOTIDE SEQUENCE</scope>
    <source>
        <strain evidence="9">NRRL 3115</strain>
    </source>
</reference>
<dbReference type="InterPro" id="IPR036322">
    <property type="entry name" value="WD40_repeat_dom_sf"/>
</dbReference>
<dbReference type="AlphaFoldDB" id="A0A9W8KVX5"/>
<feature type="domain" description="Small-subunit processome Utp12" evidence="8">
    <location>
        <begin position="740"/>
        <end position="844"/>
    </location>
</feature>
<evidence type="ECO:0000256" key="6">
    <source>
        <dbReference type="PROSITE-ProRule" id="PRU00221"/>
    </source>
</evidence>
<evidence type="ECO:0000259" key="8">
    <source>
        <dbReference type="Pfam" id="PF04003"/>
    </source>
</evidence>
<keyword evidence="4" id="KW-0677">Repeat</keyword>
<evidence type="ECO:0000256" key="1">
    <source>
        <dbReference type="ARBA" id="ARBA00004604"/>
    </source>
</evidence>
<organism evidence="9 10">
    <name type="scientific">Coemansia spiralis</name>
    <dbReference type="NCBI Taxonomy" id="417178"/>
    <lineage>
        <taxon>Eukaryota</taxon>
        <taxon>Fungi</taxon>
        <taxon>Fungi incertae sedis</taxon>
        <taxon>Zoopagomycota</taxon>
        <taxon>Kickxellomycotina</taxon>
        <taxon>Kickxellomycetes</taxon>
        <taxon>Kickxellales</taxon>
        <taxon>Kickxellaceae</taxon>
        <taxon>Coemansia</taxon>
    </lineage>
</organism>
<keyword evidence="5" id="KW-0539">Nucleus</keyword>
<feature type="repeat" description="WD" evidence="6">
    <location>
        <begin position="464"/>
        <end position="505"/>
    </location>
</feature>
<dbReference type="SMART" id="SM00320">
    <property type="entry name" value="WD40"/>
    <property type="match status" value="13"/>
</dbReference>
<feature type="repeat" description="WD" evidence="6">
    <location>
        <begin position="506"/>
        <end position="547"/>
    </location>
</feature>
<dbReference type="Gene3D" id="2.130.10.10">
    <property type="entry name" value="YVTN repeat-like/Quinoprotein amine dehydrogenase"/>
    <property type="match status" value="3"/>
</dbReference>
<dbReference type="Proteomes" id="UP001151518">
    <property type="component" value="Unassembled WGS sequence"/>
</dbReference>
<protein>
    <submittedName>
        <fullName evidence="9">U3 snoRNP protein</fullName>
    </submittedName>
</protein>
<dbReference type="PROSITE" id="PS50082">
    <property type="entry name" value="WD_REPEATS_2"/>
    <property type="match status" value="5"/>
</dbReference>
<evidence type="ECO:0000313" key="10">
    <source>
        <dbReference type="Proteomes" id="UP001151518"/>
    </source>
</evidence>
<dbReference type="GO" id="GO:0000028">
    <property type="term" value="P:ribosomal small subunit assembly"/>
    <property type="evidence" value="ECO:0007669"/>
    <property type="project" value="TreeGrafter"/>
</dbReference>
<accession>A0A9W8KVX5</accession>
<dbReference type="PANTHER" id="PTHR19858">
    <property type="entry name" value="WD40 REPEAT PROTEIN"/>
    <property type="match status" value="1"/>
</dbReference>
<feature type="region of interest" description="Disordered" evidence="7">
    <location>
        <begin position="643"/>
        <end position="665"/>
    </location>
</feature>
<dbReference type="SUPFAM" id="SSF50978">
    <property type="entry name" value="WD40 repeat-like"/>
    <property type="match status" value="2"/>
</dbReference>
<comment type="subcellular location">
    <subcellularLocation>
        <location evidence="1">Nucleus</location>
        <location evidence="1">Nucleolus</location>
    </subcellularLocation>
</comment>